<protein>
    <recommendedName>
        <fullName evidence="3">peptidylprolyl isomerase</fullName>
        <ecNumber evidence="3">5.2.1.8</ecNumber>
    </recommendedName>
</protein>
<dbReference type="EMBL" id="JAHHGM010000028">
    <property type="protein sequence ID" value="MBT2991144.1"/>
    <property type="molecule type" value="Genomic_DNA"/>
</dbReference>
<dbReference type="InterPro" id="IPR000297">
    <property type="entry name" value="PPIase_PpiC"/>
</dbReference>
<keyword evidence="4 5" id="KW-0697">Rotamase</keyword>
<evidence type="ECO:0000256" key="4">
    <source>
        <dbReference type="ARBA" id="ARBA00023110"/>
    </source>
</evidence>
<evidence type="ECO:0000313" key="8">
    <source>
        <dbReference type="Proteomes" id="UP000770889"/>
    </source>
</evidence>
<sequence length="288" mass="33089">MTLAERLDTDPEFNYHMLRSALKDYRKNLSQLEAAEYRQVHRKASRSYELESLVIASPEANGVIVTEQQLDNSVNEVRARYPGQDELLEDLACNGLNEAGLRRALYRELLFDGVMQLVSANSADVNDLDVHLFYEMHRQRFETPETRLARHILITVNPDYPENSPLAARQRMQQVIDKLAGRGNRFEQFAKRYSECPTAMEGGGLGEVKRGQLYAELDSMLFNMQEGGISDIVETELGLHLLYCEKIRPAKCTPLSKAFARIRGHLQQRHRRNCQKVWLASLQKREHA</sequence>
<dbReference type="AlphaFoldDB" id="A0A944QWJ3"/>
<accession>A0A944QWJ3</accession>
<dbReference type="SUPFAM" id="SSF109998">
    <property type="entry name" value="Triger factor/SurA peptide-binding domain-like"/>
    <property type="match status" value="1"/>
</dbReference>
<evidence type="ECO:0000256" key="2">
    <source>
        <dbReference type="ARBA" id="ARBA00007656"/>
    </source>
</evidence>
<dbReference type="Pfam" id="PF00639">
    <property type="entry name" value="Rotamase"/>
    <property type="match status" value="1"/>
</dbReference>
<dbReference type="SUPFAM" id="SSF54534">
    <property type="entry name" value="FKBP-like"/>
    <property type="match status" value="1"/>
</dbReference>
<dbReference type="PROSITE" id="PS50198">
    <property type="entry name" value="PPIC_PPIASE_2"/>
    <property type="match status" value="1"/>
</dbReference>
<feature type="domain" description="PpiC" evidence="6">
    <location>
        <begin position="144"/>
        <end position="246"/>
    </location>
</feature>
<name>A0A944QWJ3_9GAMM</name>
<reference evidence="7 8" key="1">
    <citation type="submission" date="2021-05" db="EMBL/GenBank/DDBJ databases">
        <title>Genetic and Functional Diversity in Clade A Lucinid endosymbionts from the Bahamas.</title>
        <authorList>
            <person name="Giani N.M."/>
            <person name="Engel A.S."/>
            <person name="Campbell B.J."/>
        </authorList>
    </citation>
    <scope>NUCLEOTIDE SEQUENCE [LARGE SCALE GENOMIC DNA]</scope>
    <source>
        <strain evidence="7">LUC16012Gg_MoonRockCtena</strain>
    </source>
</reference>
<dbReference type="Gene3D" id="1.10.4030.10">
    <property type="entry name" value="Porin chaperone SurA, peptide-binding domain"/>
    <property type="match status" value="1"/>
</dbReference>
<evidence type="ECO:0000259" key="6">
    <source>
        <dbReference type="PROSITE" id="PS50198"/>
    </source>
</evidence>
<dbReference type="InterPro" id="IPR014282">
    <property type="entry name" value="Nitrogen_fix_NifM"/>
</dbReference>
<organism evidence="7 8">
    <name type="scientific">Candidatus Thiodiazotropha taylori</name>
    <dbReference type="NCBI Taxonomy" id="2792791"/>
    <lineage>
        <taxon>Bacteria</taxon>
        <taxon>Pseudomonadati</taxon>
        <taxon>Pseudomonadota</taxon>
        <taxon>Gammaproteobacteria</taxon>
        <taxon>Chromatiales</taxon>
        <taxon>Sedimenticolaceae</taxon>
        <taxon>Candidatus Thiodiazotropha</taxon>
    </lineage>
</organism>
<dbReference type="NCBIfam" id="TIGR02933">
    <property type="entry name" value="nifM_nitrog"/>
    <property type="match status" value="1"/>
</dbReference>
<dbReference type="Proteomes" id="UP000770889">
    <property type="component" value="Unassembled WGS sequence"/>
</dbReference>
<gene>
    <name evidence="7" type="primary">nifM</name>
    <name evidence="7" type="ORF">KME65_19460</name>
</gene>
<dbReference type="InterPro" id="IPR027304">
    <property type="entry name" value="Trigger_fact/SurA_dom_sf"/>
</dbReference>
<evidence type="ECO:0000313" key="7">
    <source>
        <dbReference type="EMBL" id="MBT2991144.1"/>
    </source>
</evidence>
<dbReference type="InterPro" id="IPR046357">
    <property type="entry name" value="PPIase_dom_sf"/>
</dbReference>
<dbReference type="GO" id="GO:0003755">
    <property type="term" value="F:peptidyl-prolyl cis-trans isomerase activity"/>
    <property type="evidence" value="ECO:0007669"/>
    <property type="project" value="UniProtKB-KW"/>
</dbReference>
<dbReference type="PANTHER" id="PTHR47245:SF2">
    <property type="entry name" value="PEPTIDYL-PROLYL CIS-TRANS ISOMERASE HP_0175-RELATED"/>
    <property type="match status" value="1"/>
</dbReference>
<comment type="similarity">
    <text evidence="2">Belongs to the PpiC/parvulin rotamase family.</text>
</comment>
<comment type="caution">
    <text evidence="7">The sequence shown here is derived from an EMBL/GenBank/DDBJ whole genome shotgun (WGS) entry which is preliminary data.</text>
</comment>
<evidence type="ECO:0000256" key="1">
    <source>
        <dbReference type="ARBA" id="ARBA00000971"/>
    </source>
</evidence>
<evidence type="ECO:0000256" key="3">
    <source>
        <dbReference type="ARBA" id="ARBA00013194"/>
    </source>
</evidence>
<keyword evidence="5" id="KW-0413">Isomerase</keyword>
<proteinExistence type="inferred from homology"/>
<dbReference type="Gene3D" id="3.10.50.40">
    <property type="match status" value="1"/>
</dbReference>
<comment type="catalytic activity">
    <reaction evidence="1">
        <text>[protein]-peptidylproline (omega=180) = [protein]-peptidylproline (omega=0)</text>
        <dbReference type="Rhea" id="RHEA:16237"/>
        <dbReference type="Rhea" id="RHEA-COMP:10747"/>
        <dbReference type="Rhea" id="RHEA-COMP:10748"/>
        <dbReference type="ChEBI" id="CHEBI:83833"/>
        <dbReference type="ChEBI" id="CHEBI:83834"/>
        <dbReference type="EC" id="5.2.1.8"/>
    </reaction>
</comment>
<evidence type="ECO:0000256" key="5">
    <source>
        <dbReference type="PROSITE-ProRule" id="PRU00278"/>
    </source>
</evidence>
<dbReference type="PANTHER" id="PTHR47245">
    <property type="entry name" value="PEPTIDYLPROLYL ISOMERASE"/>
    <property type="match status" value="1"/>
</dbReference>
<dbReference type="EC" id="5.2.1.8" evidence="3"/>
<dbReference type="InterPro" id="IPR050245">
    <property type="entry name" value="PrsA_foldase"/>
</dbReference>